<dbReference type="InterPro" id="IPR048747">
    <property type="entry name" value="CCDC93_N"/>
</dbReference>
<comment type="caution">
    <text evidence="7">The sequence shown here is derived from an EMBL/GenBank/DDBJ whole genome shotgun (WGS) entry which is preliminary data.</text>
</comment>
<name>A0A8J6AR50_9EUKA</name>
<gene>
    <name evidence="7" type="ORF">J8273_8072</name>
</gene>
<dbReference type="InterPro" id="IPR019159">
    <property type="entry name" value="CCDC93_CC"/>
</dbReference>
<dbReference type="Proteomes" id="UP000717585">
    <property type="component" value="Unassembled WGS sequence"/>
</dbReference>
<feature type="domain" description="CCDC93 N-terminal" evidence="6">
    <location>
        <begin position="8"/>
        <end position="115"/>
    </location>
</feature>
<feature type="domain" description="CCDC93 coiled-coil" evidence="5">
    <location>
        <begin position="145"/>
        <end position="497"/>
    </location>
</feature>
<evidence type="ECO:0000256" key="3">
    <source>
        <dbReference type="SAM" id="Coils"/>
    </source>
</evidence>
<accession>A0A8J6AR50</accession>
<evidence type="ECO:0000256" key="4">
    <source>
        <dbReference type="SAM" id="MobiDB-lite"/>
    </source>
</evidence>
<organism evidence="7 8">
    <name type="scientific">Carpediemonas membranifera</name>
    <dbReference type="NCBI Taxonomy" id="201153"/>
    <lineage>
        <taxon>Eukaryota</taxon>
        <taxon>Metamonada</taxon>
        <taxon>Carpediemonas-like organisms</taxon>
        <taxon>Carpediemonas</taxon>
    </lineage>
</organism>
<dbReference type="OrthoDB" id="16092at2759"/>
<reference evidence="7" key="1">
    <citation type="submission" date="2021-05" db="EMBL/GenBank/DDBJ databases">
        <title>A free-living protist that lacks canonical eukaryotic 1 DNA replication and segregation systems.</title>
        <authorList>
            <person name="Salas-Leiva D.E."/>
            <person name="Tromer E.C."/>
            <person name="Curtis B.A."/>
            <person name="Jerlstrom-Hultqvist J."/>
            <person name="Kolisko M."/>
            <person name="Yi Z."/>
            <person name="Salas-Leiva J.S."/>
            <person name="Gallot-Lavallee L."/>
            <person name="Kops G.J.P.L."/>
            <person name="Archibald J.M."/>
            <person name="Simpson A.G.B."/>
            <person name="Roger A.J."/>
        </authorList>
    </citation>
    <scope>NUCLEOTIDE SEQUENCE</scope>
    <source>
        <strain evidence="7">BICM</strain>
    </source>
</reference>
<evidence type="ECO:0000259" key="5">
    <source>
        <dbReference type="Pfam" id="PF09762"/>
    </source>
</evidence>
<sequence length="502" mass="56129">MATLDPRFVEIRQILQDAGYHRARITSIEPFDLMIGGLAWCVTMCNASVEGDIDLVFHEGLDHLTIGQKIKTAERIIWAIASMRCPHPLQAHQIKGHDYQPIKAVVQWLVKEVREVQQALGDINTRYTVLSFDQSFKPFEDEISAKEAELSRRREASQQRRVTKVSRTALGELVTAQAADILEARRQYTVKAEEQAEVAQALYSKRNREVCAQLAEDVKALEVVVADLETKVATEKEDLKATRDEVIAKKKEAKISAKKMARSLEALASDGDSKVRAVYDRLCKIDSIRTDAEELRPKIEEEGRRLEERLAEAQAELEAFGEEDSPLMRARAALKKEEKRVQAVSDALEQLSSSSEDTHGQPTGAELGVFHRRIATLFEEIGIHMEASKEVYGRCNTLTDLTEHVTKEDKLMQSILARYKGAAKSSKKRDAFITELTSIANTVDASVAKAEARMATKTAALTRAEGALNAALDTLRMYSRLVEQLRRDGDKNIALLEALGEQ</sequence>
<dbReference type="EMBL" id="JAHDYR010000066">
    <property type="protein sequence ID" value="KAG9390035.1"/>
    <property type="molecule type" value="Genomic_DNA"/>
</dbReference>
<proteinExistence type="inferred from homology"/>
<evidence type="ECO:0000313" key="8">
    <source>
        <dbReference type="Proteomes" id="UP000717585"/>
    </source>
</evidence>
<evidence type="ECO:0008006" key="9">
    <source>
        <dbReference type="Google" id="ProtNLM"/>
    </source>
</evidence>
<dbReference type="InterPro" id="IPR039116">
    <property type="entry name" value="CCDC93"/>
</dbReference>
<dbReference type="PANTHER" id="PTHR16441:SF0">
    <property type="entry name" value="COILED-COIL DOMAIN-CONTAINING PROTEIN 93"/>
    <property type="match status" value="1"/>
</dbReference>
<dbReference type="GO" id="GO:0006893">
    <property type="term" value="P:Golgi to plasma membrane transport"/>
    <property type="evidence" value="ECO:0007669"/>
    <property type="project" value="TreeGrafter"/>
</dbReference>
<dbReference type="AlphaFoldDB" id="A0A8J6AR50"/>
<dbReference type="Pfam" id="PF09762">
    <property type="entry name" value="CCDC93_CC"/>
    <property type="match status" value="1"/>
</dbReference>
<keyword evidence="8" id="KW-1185">Reference proteome</keyword>
<keyword evidence="2 3" id="KW-0175">Coiled coil</keyword>
<evidence type="ECO:0000259" key="6">
    <source>
        <dbReference type="Pfam" id="PF21673"/>
    </source>
</evidence>
<evidence type="ECO:0000256" key="2">
    <source>
        <dbReference type="ARBA" id="ARBA00023054"/>
    </source>
</evidence>
<protein>
    <recommendedName>
        <fullName evidence="9">CCDC93 coiled-coil domain-containing protein</fullName>
    </recommendedName>
</protein>
<comment type="similarity">
    <text evidence="1">Belongs to the CCDC93 family.</text>
</comment>
<evidence type="ECO:0000256" key="1">
    <source>
        <dbReference type="ARBA" id="ARBA00007219"/>
    </source>
</evidence>
<dbReference type="PANTHER" id="PTHR16441">
    <property type="entry name" value="FIDIPIDINE"/>
    <property type="match status" value="1"/>
</dbReference>
<evidence type="ECO:0000313" key="7">
    <source>
        <dbReference type="EMBL" id="KAG9390035.1"/>
    </source>
</evidence>
<dbReference type="Pfam" id="PF21673">
    <property type="entry name" value="CCDC93_N"/>
    <property type="match status" value="1"/>
</dbReference>
<feature type="coiled-coil region" evidence="3">
    <location>
        <begin position="211"/>
        <end position="256"/>
    </location>
</feature>
<feature type="region of interest" description="Disordered" evidence="4">
    <location>
        <begin position="345"/>
        <end position="364"/>
    </location>
</feature>